<dbReference type="RefSeq" id="WP_052743977.1">
    <property type="nucleotide sequence ID" value="NZ_LN829118.1"/>
</dbReference>
<keyword evidence="14" id="KW-1185">Reference proteome</keyword>
<dbReference type="AlphaFoldDB" id="A0A0D6JIP0"/>
<keyword evidence="13" id="KW-0689">Ribosomal protein</keyword>
<evidence type="ECO:0000259" key="11">
    <source>
        <dbReference type="Pfam" id="PF12607"/>
    </source>
</evidence>
<dbReference type="GO" id="GO:0005840">
    <property type="term" value="C:ribosome"/>
    <property type="evidence" value="ECO:0007669"/>
    <property type="project" value="UniProtKB-KW"/>
</dbReference>
<feature type="transmembrane region" description="Helical" evidence="9">
    <location>
        <begin position="639"/>
        <end position="661"/>
    </location>
</feature>
<evidence type="ECO:0000256" key="1">
    <source>
        <dbReference type="ARBA" id="ARBA00004651"/>
    </source>
</evidence>
<organism evidence="13 14">
    <name type="scientific">Candidatus Filomicrobium marinum</name>
    <dbReference type="NCBI Taxonomy" id="1608628"/>
    <lineage>
        <taxon>Bacteria</taxon>
        <taxon>Pseudomonadati</taxon>
        <taxon>Pseudomonadota</taxon>
        <taxon>Alphaproteobacteria</taxon>
        <taxon>Hyphomicrobiales</taxon>
        <taxon>Hyphomicrobiaceae</taxon>
        <taxon>Filomicrobium</taxon>
    </lineage>
</organism>
<protein>
    <submittedName>
        <fullName evidence="13">50S ribosomal protein L18</fullName>
    </submittedName>
</protein>
<dbReference type="InterPro" id="IPR022249">
    <property type="entry name" value="DUF3772"/>
</dbReference>
<feature type="transmembrane region" description="Helical" evidence="9">
    <location>
        <begin position="596"/>
        <end position="619"/>
    </location>
</feature>
<feature type="transmembrane region" description="Helical" evidence="9">
    <location>
        <begin position="310"/>
        <end position="335"/>
    </location>
</feature>
<dbReference type="SUPFAM" id="SSF82861">
    <property type="entry name" value="Mechanosensitive channel protein MscS (YggB), transmembrane region"/>
    <property type="match status" value="1"/>
</dbReference>
<dbReference type="Gene3D" id="1.10.287.1260">
    <property type="match status" value="1"/>
</dbReference>
<feature type="domain" description="Mechanosensitive ion channel MscS C-terminal" evidence="12">
    <location>
        <begin position="802"/>
        <end position="884"/>
    </location>
</feature>
<evidence type="ECO:0000259" key="12">
    <source>
        <dbReference type="Pfam" id="PF21082"/>
    </source>
</evidence>
<dbReference type="OrthoDB" id="9799209at2"/>
<sequence length="927" mass="99076">MFADIRRLGLYVILALVGMGALPLAAQTPTAPPATPPSATGEPAPAGAPPARRTQWPSEKFAQQPDEAKKAEGKAEKSATPAQTKTEPSTNTPTADGTPAAAPAPTNGNGQATNGDARPAASSEKSSESEAPANTVAPTPTELPADITNGLNQAQGLESRIEALEKSVERVKGRDKELIDQLPVIEAVIADSQRLARELRPKLDDVRSQISRLGPAPDGKDIPPESATIAAQRSRLNAIAAAIDGAIKTAGLVEVRARQLSGRVQELRQDIFTRDLLRRSRSPLAPAFWEEIWRAVPSAKLQVQAITAGWWSNVLIQLPATIAVILGSFAFYAVLKLLMLRLLRGLSASQIADPGFYLKVSMAGAQAPLRAIPAIAGASALYFGLDFLGLLYLQVGYLAATILEGVIIYKVSTALARAYLRPNQPAWRVLEFDNQTARRLARLIKLIAAVYVIDLALRELIRLLYLPLPFSIVTTLTASLLLAVLFALVSRMRFPLSVDNDSSLARLRAELIRLPLLLAAVVIVVALVGGYIALARYVGNQVLMTGSAIILLLLFYLANRAIAAEPDQNPGAQAAAADPHGLSIDLRRRMAGITAVVLDSILVVVGIPVLLLSFGFSTADIGSLANRALFGFEIGGVQISLARIAIALGIFAVLLTLTRVLQRWLSETVLHPKRTDQGLSNSISTGVNYLGIGVASLAAISYAGLDITNIALVAGALSVGIGFGLQSIVNNFVSGLILLVERPIKVGDWIDVAGQGGYVRRISVRATEIETFDRASVILPNSELITGTVINYTHRNAMGRLTIPVGVNYGADPEHVISVLMDIAENSSLVAKHPAPFVAFENFGDNALEFSLRVYIIDVGKTLGTKTELRTQIVKRFAEEGIGFPFPQRDIHLRDLDGLKIVLAKLLQNRASAQQVKSDSEDEAPQT</sequence>
<feature type="transmembrane region" description="Helical" evidence="9">
    <location>
        <begin position="511"/>
        <end position="532"/>
    </location>
</feature>
<evidence type="ECO:0000256" key="2">
    <source>
        <dbReference type="ARBA" id="ARBA00008017"/>
    </source>
</evidence>
<dbReference type="Pfam" id="PF12607">
    <property type="entry name" value="DUF3772"/>
    <property type="match status" value="1"/>
</dbReference>
<dbReference type="InterPro" id="IPR011066">
    <property type="entry name" value="MscS_channel_C_sf"/>
</dbReference>
<dbReference type="KEGG" id="fiy:BN1229_v1_3239"/>
<feature type="transmembrane region" description="Helical" evidence="9">
    <location>
        <begin position="463"/>
        <end position="490"/>
    </location>
</feature>
<dbReference type="SUPFAM" id="SSF82689">
    <property type="entry name" value="Mechanosensitive channel protein MscS (YggB), C-terminal domain"/>
    <property type="match status" value="1"/>
</dbReference>
<dbReference type="PANTHER" id="PTHR30347:SF1">
    <property type="entry name" value="MECHANOSENSITIVE CHANNEL MSCK"/>
    <property type="match status" value="1"/>
</dbReference>
<feature type="coiled-coil region" evidence="7">
    <location>
        <begin position="147"/>
        <end position="181"/>
    </location>
</feature>
<feature type="domain" description="Mechanosensitive ion channel MscS" evidence="10">
    <location>
        <begin position="728"/>
        <end position="794"/>
    </location>
</feature>
<evidence type="ECO:0000256" key="5">
    <source>
        <dbReference type="ARBA" id="ARBA00022989"/>
    </source>
</evidence>
<comment type="similarity">
    <text evidence="2">Belongs to the MscS (TC 1.A.23) family.</text>
</comment>
<keyword evidence="5 9" id="KW-1133">Transmembrane helix</keyword>
<proteinExistence type="inferred from homology"/>
<keyword evidence="6 9" id="KW-0472">Membrane</keyword>
<feature type="transmembrane region" description="Helical" evidence="9">
    <location>
        <begin position="397"/>
        <end position="420"/>
    </location>
</feature>
<dbReference type="InterPro" id="IPR052702">
    <property type="entry name" value="MscS-like_channel"/>
</dbReference>
<evidence type="ECO:0000256" key="9">
    <source>
        <dbReference type="SAM" id="Phobius"/>
    </source>
</evidence>
<feature type="compositionally biased region" description="Low complexity" evidence="8">
    <location>
        <begin position="90"/>
        <end position="110"/>
    </location>
</feature>
<keyword evidence="3" id="KW-1003">Cell membrane</keyword>
<reference evidence="14" key="1">
    <citation type="submission" date="2015-02" db="EMBL/GenBank/DDBJ databases">
        <authorList>
            <person name="Chooi Y.-H."/>
        </authorList>
    </citation>
    <scope>NUCLEOTIDE SEQUENCE [LARGE SCALE GENOMIC DNA]</scope>
    <source>
        <strain evidence="14">strain Y</strain>
    </source>
</reference>
<dbReference type="GO" id="GO:0005886">
    <property type="term" value="C:plasma membrane"/>
    <property type="evidence" value="ECO:0007669"/>
    <property type="project" value="UniProtKB-SubCell"/>
</dbReference>
<evidence type="ECO:0000256" key="7">
    <source>
        <dbReference type="SAM" id="Coils"/>
    </source>
</evidence>
<dbReference type="EMBL" id="LN829119">
    <property type="protein sequence ID" value="CPR21806.1"/>
    <property type="molecule type" value="Genomic_DNA"/>
</dbReference>
<dbReference type="Pfam" id="PF21082">
    <property type="entry name" value="MS_channel_3rd"/>
    <property type="match status" value="1"/>
</dbReference>
<evidence type="ECO:0000313" key="14">
    <source>
        <dbReference type="Proteomes" id="UP000033187"/>
    </source>
</evidence>
<dbReference type="PANTHER" id="PTHR30347">
    <property type="entry name" value="POTASSIUM CHANNEL RELATED"/>
    <property type="match status" value="1"/>
</dbReference>
<keyword evidence="7" id="KW-0175">Coiled coil</keyword>
<dbReference type="InterPro" id="IPR010920">
    <property type="entry name" value="LSM_dom_sf"/>
</dbReference>
<name>A0A0D6JIP0_9HYPH</name>
<keyword evidence="4 9" id="KW-0812">Transmembrane</keyword>
<dbReference type="Pfam" id="PF00924">
    <property type="entry name" value="MS_channel_2nd"/>
    <property type="match status" value="1"/>
</dbReference>
<evidence type="ECO:0000256" key="8">
    <source>
        <dbReference type="SAM" id="MobiDB-lite"/>
    </source>
</evidence>
<dbReference type="SUPFAM" id="SSF50182">
    <property type="entry name" value="Sm-like ribonucleoproteins"/>
    <property type="match status" value="1"/>
</dbReference>
<dbReference type="Gene3D" id="2.30.30.60">
    <property type="match status" value="1"/>
</dbReference>
<evidence type="ECO:0000259" key="10">
    <source>
        <dbReference type="Pfam" id="PF00924"/>
    </source>
</evidence>
<dbReference type="Gene3D" id="3.30.70.100">
    <property type="match status" value="1"/>
</dbReference>
<feature type="compositionally biased region" description="Basic and acidic residues" evidence="8">
    <location>
        <begin position="66"/>
        <end position="77"/>
    </location>
</feature>
<evidence type="ECO:0000256" key="4">
    <source>
        <dbReference type="ARBA" id="ARBA00022692"/>
    </source>
</evidence>
<dbReference type="InterPro" id="IPR023408">
    <property type="entry name" value="MscS_beta-dom_sf"/>
</dbReference>
<feature type="transmembrane region" description="Helical" evidence="9">
    <location>
        <begin position="710"/>
        <end position="740"/>
    </location>
</feature>
<dbReference type="InterPro" id="IPR011014">
    <property type="entry name" value="MscS_channel_TM-2"/>
</dbReference>
<evidence type="ECO:0000256" key="6">
    <source>
        <dbReference type="ARBA" id="ARBA00023136"/>
    </source>
</evidence>
<comment type="subcellular location">
    <subcellularLocation>
        <location evidence="1">Cell membrane</location>
        <topology evidence="1">Multi-pass membrane protein</topology>
    </subcellularLocation>
</comment>
<feature type="transmembrane region" description="Helical" evidence="9">
    <location>
        <begin position="682"/>
        <end position="704"/>
    </location>
</feature>
<gene>
    <name evidence="13" type="ORF">YBN1229_v1_3239</name>
</gene>
<accession>A0A0D6JIP0</accession>
<feature type="domain" description="DUF3772" evidence="11">
    <location>
        <begin position="247"/>
        <end position="305"/>
    </location>
</feature>
<feature type="compositionally biased region" description="Low complexity" evidence="8">
    <location>
        <begin position="37"/>
        <end position="51"/>
    </location>
</feature>
<dbReference type="GO" id="GO:0008381">
    <property type="term" value="F:mechanosensitive monoatomic ion channel activity"/>
    <property type="evidence" value="ECO:0007669"/>
    <property type="project" value="UniProtKB-ARBA"/>
</dbReference>
<feature type="compositionally biased region" description="Polar residues" evidence="8">
    <location>
        <begin position="80"/>
        <end position="89"/>
    </location>
</feature>
<dbReference type="InterPro" id="IPR049278">
    <property type="entry name" value="MS_channel_C"/>
</dbReference>
<feature type="compositionally biased region" description="Low complexity" evidence="8">
    <location>
        <begin position="117"/>
        <end position="133"/>
    </location>
</feature>
<dbReference type="InterPro" id="IPR006685">
    <property type="entry name" value="MscS_channel_2nd"/>
</dbReference>
<keyword evidence="13" id="KW-0687">Ribonucleoprotein</keyword>
<evidence type="ECO:0000313" key="13">
    <source>
        <dbReference type="EMBL" id="CPR21806.1"/>
    </source>
</evidence>
<feature type="transmembrane region" description="Helical" evidence="9">
    <location>
        <begin position="538"/>
        <end position="558"/>
    </location>
</feature>
<feature type="transmembrane region" description="Helical" evidence="9">
    <location>
        <begin position="440"/>
        <end position="457"/>
    </location>
</feature>
<evidence type="ECO:0000256" key="3">
    <source>
        <dbReference type="ARBA" id="ARBA00022475"/>
    </source>
</evidence>
<dbReference type="Proteomes" id="UP000033187">
    <property type="component" value="Chromosome 1"/>
</dbReference>
<dbReference type="KEGG" id="fil:BN1229_v1_2675"/>
<feature type="region of interest" description="Disordered" evidence="8">
    <location>
        <begin position="28"/>
        <end position="147"/>
    </location>
</feature>
<feature type="transmembrane region" description="Helical" evidence="9">
    <location>
        <begin position="367"/>
        <end position="385"/>
    </location>
</feature>